<dbReference type="Pfam" id="PF00106">
    <property type="entry name" value="adh_short"/>
    <property type="match status" value="1"/>
</dbReference>
<feature type="domain" description="Ketoreductase" evidence="3">
    <location>
        <begin position="7"/>
        <end position="192"/>
    </location>
</feature>
<dbReference type="EMBL" id="BSDP01000001">
    <property type="protein sequence ID" value="GLI29021.1"/>
    <property type="molecule type" value="Genomic_DNA"/>
</dbReference>
<evidence type="ECO:0000259" key="3">
    <source>
        <dbReference type="SMART" id="SM00822"/>
    </source>
</evidence>
<evidence type="ECO:0000256" key="2">
    <source>
        <dbReference type="RuleBase" id="RU000363"/>
    </source>
</evidence>
<accession>A0A9W6CU12</accession>
<protein>
    <submittedName>
        <fullName evidence="4">3-ketodihydrosphingosine reductase</fullName>
    </submittedName>
</protein>
<dbReference type="GO" id="GO:0016020">
    <property type="term" value="C:membrane"/>
    <property type="evidence" value="ECO:0007669"/>
    <property type="project" value="GOC"/>
</dbReference>
<reference evidence="4" key="1">
    <citation type="submission" date="2022-12" db="EMBL/GenBank/DDBJ databases">
        <title>Reference genome sequencing for broad-spectrum identification of bacterial and archaeal isolates by mass spectrometry.</title>
        <authorList>
            <person name="Sekiguchi Y."/>
            <person name="Tourlousse D.M."/>
        </authorList>
    </citation>
    <scope>NUCLEOTIDE SEQUENCE</scope>
    <source>
        <strain evidence="4">14</strain>
    </source>
</reference>
<dbReference type="PROSITE" id="PS00061">
    <property type="entry name" value="ADH_SHORT"/>
    <property type="match status" value="1"/>
</dbReference>
<dbReference type="GO" id="GO:0047560">
    <property type="term" value="F:3-dehydrosphinganine reductase activity"/>
    <property type="evidence" value="ECO:0007669"/>
    <property type="project" value="TreeGrafter"/>
</dbReference>
<dbReference type="PANTHER" id="PTHR43550">
    <property type="entry name" value="3-KETODIHYDROSPHINGOSINE REDUCTASE"/>
    <property type="match status" value="1"/>
</dbReference>
<evidence type="ECO:0000313" key="4">
    <source>
        <dbReference type="EMBL" id="GLI29021.1"/>
    </source>
</evidence>
<proteinExistence type="inferred from homology"/>
<dbReference type="AlphaFoldDB" id="A0A9W6CU12"/>
<dbReference type="InterPro" id="IPR002347">
    <property type="entry name" value="SDR_fam"/>
</dbReference>
<comment type="similarity">
    <text evidence="1 2">Belongs to the short-chain dehydrogenases/reductases (SDR) family.</text>
</comment>
<dbReference type="GO" id="GO:0030148">
    <property type="term" value="P:sphingolipid biosynthetic process"/>
    <property type="evidence" value="ECO:0007669"/>
    <property type="project" value="TreeGrafter"/>
</dbReference>
<dbReference type="SUPFAM" id="SSF51735">
    <property type="entry name" value="NAD(P)-binding Rossmann-fold domains"/>
    <property type="match status" value="1"/>
</dbReference>
<name>A0A9W6CU12_9MICO</name>
<keyword evidence="5" id="KW-1185">Reference proteome</keyword>
<dbReference type="Gene3D" id="3.40.50.720">
    <property type="entry name" value="NAD(P)-binding Rossmann-like Domain"/>
    <property type="match status" value="1"/>
</dbReference>
<dbReference type="SMART" id="SM00822">
    <property type="entry name" value="PKS_KR"/>
    <property type="match status" value="1"/>
</dbReference>
<dbReference type="PANTHER" id="PTHR43550:SF3">
    <property type="entry name" value="3-KETODIHYDROSPHINGOSINE REDUCTASE"/>
    <property type="match status" value="1"/>
</dbReference>
<dbReference type="InterPro" id="IPR036291">
    <property type="entry name" value="NAD(P)-bd_dom_sf"/>
</dbReference>
<comment type="caution">
    <text evidence="4">The sequence shown here is derived from an EMBL/GenBank/DDBJ whole genome shotgun (WGS) entry which is preliminary data.</text>
</comment>
<evidence type="ECO:0000256" key="1">
    <source>
        <dbReference type="ARBA" id="ARBA00006484"/>
    </source>
</evidence>
<dbReference type="RefSeq" id="WP_281886867.1">
    <property type="nucleotide sequence ID" value="NZ_BSDP01000001.1"/>
</dbReference>
<gene>
    <name evidence="4" type="ORF">ARHIZOSPH14_32630</name>
</gene>
<dbReference type="GO" id="GO:0006666">
    <property type="term" value="P:3-keto-sphinganine metabolic process"/>
    <property type="evidence" value="ECO:0007669"/>
    <property type="project" value="TreeGrafter"/>
</dbReference>
<dbReference type="PRINTS" id="PR00080">
    <property type="entry name" value="SDRFAMILY"/>
</dbReference>
<dbReference type="PRINTS" id="PR00081">
    <property type="entry name" value="GDHRDH"/>
</dbReference>
<dbReference type="InterPro" id="IPR020904">
    <property type="entry name" value="Sc_DH/Rdtase_CS"/>
</dbReference>
<sequence>MDGYHGRLVFITGGSSGIGLAAAQRLAAEGADVVLVARGAEQLADAREAVAARRRREDQRVATVRLDVGDVDAIAPALTAAMDAHGVPDLLVTAAGRAIPRRFEDVTAAQLDETLRINLAGTWLSVHAVLPAMRERGTGHIATVGSLGGLIGIAGFTDYAASKFGVVGFSEALRSELAAERIGVSVLCPPDTDTPGLAAEARTKPPETHAVSANASLLTADVVARELLAGIRRNRFLIVPGRSARLSHLAARLAPGLVHRQVDAVVRRSRGGSTRAR</sequence>
<organism evidence="4 5">
    <name type="scientific">Agromyces rhizosphaerae</name>
    <dbReference type="NCBI Taxonomy" id="88374"/>
    <lineage>
        <taxon>Bacteria</taxon>
        <taxon>Bacillati</taxon>
        <taxon>Actinomycetota</taxon>
        <taxon>Actinomycetes</taxon>
        <taxon>Micrococcales</taxon>
        <taxon>Microbacteriaceae</taxon>
        <taxon>Agromyces</taxon>
    </lineage>
</organism>
<dbReference type="InterPro" id="IPR057326">
    <property type="entry name" value="KR_dom"/>
</dbReference>
<dbReference type="Proteomes" id="UP001144396">
    <property type="component" value="Unassembled WGS sequence"/>
</dbReference>
<evidence type="ECO:0000313" key="5">
    <source>
        <dbReference type="Proteomes" id="UP001144396"/>
    </source>
</evidence>